<evidence type="ECO:0000256" key="1">
    <source>
        <dbReference type="SAM" id="MobiDB-lite"/>
    </source>
</evidence>
<protein>
    <submittedName>
        <fullName evidence="2">Uncharacterized protein</fullName>
    </submittedName>
</protein>
<evidence type="ECO:0000313" key="3">
    <source>
        <dbReference type="Proteomes" id="UP000654075"/>
    </source>
</evidence>
<organism evidence="2 3">
    <name type="scientific">Polarella glacialis</name>
    <name type="common">Dinoflagellate</name>
    <dbReference type="NCBI Taxonomy" id="89957"/>
    <lineage>
        <taxon>Eukaryota</taxon>
        <taxon>Sar</taxon>
        <taxon>Alveolata</taxon>
        <taxon>Dinophyceae</taxon>
        <taxon>Suessiales</taxon>
        <taxon>Suessiaceae</taxon>
        <taxon>Polarella</taxon>
    </lineage>
</organism>
<dbReference type="EMBL" id="CAJNNV010000039">
    <property type="protein sequence ID" value="CAE8581150.1"/>
    <property type="molecule type" value="Genomic_DNA"/>
</dbReference>
<feature type="compositionally biased region" description="Basic residues" evidence="1">
    <location>
        <begin position="106"/>
        <end position="119"/>
    </location>
</feature>
<comment type="caution">
    <text evidence="2">The sequence shown here is derived from an EMBL/GenBank/DDBJ whole genome shotgun (WGS) entry which is preliminary data.</text>
</comment>
<feature type="region of interest" description="Disordered" evidence="1">
    <location>
        <begin position="43"/>
        <end position="134"/>
    </location>
</feature>
<name>A0A813CZU6_POLGL</name>
<reference evidence="2" key="1">
    <citation type="submission" date="2021-02" db="EMBL/GenBank/DDBJ databases">
        <authorList>
            <person name="Dougan E. K."/>
            <person name="Rhodes N."/>
            <person name="Thang M."/>
            <person name="Chan C."/>
        </authorList>
    </citation>
    <scope>NUCLEOTIDE SEQUENCE</scope>
</reference>
<feature type="compositionally biased region" description="Low complexity" evidence="1">
    <location>
        <begin position="8"/>
        <end position="17"/>
    </location>
</feature>
<dbReference type="AlphaFoldDB" id="A0A813CZU6"/>
<proteinExistence type="predicted"/>
<feature type="region of interest" description="Disordered" evidence="1">
    <location>
        <begin position="1"/>
        <end position="20"/>
    </location>
</feature>
<gene>
    <name evidence="2" type="ORF">PGLA1383_LOCUS203</name>
</gene>
<accession>A0A813CZU6</accession>
<feature type="compositionally biased region" description="Basic and acidic residues" evidence="1">
    <location>
        <begin position="120"/>
        <end position="134"/>
    </location>
</feature>
<feature type="compositionally biased region" description="Low complexity" evidence="1">
    <location>
        <begin position="50"/>
        <end position="90"/>
    </location>
</feature>
<evidence type="ECO:0000313" key="2">
    <source>
        <dbReference type="EMBL" id="CAE8581150.1"/>
    </source>
</evidence>
<keyword evidence="3" id="KW-1185">Reference proteome</keyword>
<dbReference type="Proteomes" id="UP000654075">
    <property type="component" value="Unassembled WGS sequence"/>
</dbReference>
<sequence>MTTRRHMTPPAAAHATTKCVSARHPKFRRIWVASHRNCSVNHTCDRTHKQQQPQQQQPQQQQRQKQKQQQQQQQKNNKNRTTTTTTNKNNSNHNNIQREAKNILSKARKNSAVKMRKKPARPEIRTSCAEKNHY</sequence>